<proteinExistence type="predicted"/>
<dbReference type="RefSeq" id="XP_017302708.1">
    <property type="nucleotide sequence ID" value="XM_017447219.2"/>
</dbReference>
<dbReference type="OrthoDB" id="10065625at2759"/>
<dbReference type="AlphaFoldDB" id="A0A1S4EKL7"/>
<evidence type="ECO:0000313" key="1">
    <source>
        <dbReference type="Proteomes" id="UP000079169"/>
    </source>
</evidence>
<organism evidence="1 2">
    <name type="scientific">Diaphorina citri</name>
    <name type="common">Asian citrus psyllid</name>
    <dbReference type="NCBI Taxonomy" id="121845"/>
    <lineage>
        <taxon>Eukaryota</taxon>
        <taxon>Metazoa</taxon>
        <taxon>Ecdysozoa</taxon>
        <taxon>Arthropoda</taxon>
        <taxon>Hexapoda</taxon>
        <taxon>Insecta</taxon>
        <taxon>Pterygota</taxon>
        <taxon>Neoptera</taxon>
        <taxon>Paraneoptera</taxon>
        <taxon>Hemiptera</taxon>
        <taxon>Sternorrhyncha</taxon>
        <taxon>Psylloidea</taxon>
        <taxon>Psyllidae</taxon>
        <taxon>Diaphorininae</taxon>
        <taxon>Diaphorina</taxon>
    </lineage>
</organism>
<sequence length="201" mass="22722">MTNEDHLHNECMVLPIRQHNEMLAQQYLARCRMTNHPCNAIVQRSRPPRHIRNTLGEDGTLAAGTIAGYNLSEGDHKANLRTIHLNAIDKAVENFTPNRVLNQQPPEVSNEELRLPRKTRSTLAQLRSGWSKILNAYLHSINNEVENKCPDCQQSPHDVHHLFTCSAHPTNLTPIDLWVHPREVAIFLQLPTDETDGAGDA</sequence>
<protein>
    <submittedName>
        <fullName evidence="2">Uncharacterized protein LOC108253371</fullName>
    </submittedName>
</protein>
<dbReference type="KEGG" id="dci:108253371"/>
<dbReference type="Proteomes" id="UP000079169">
    <property type="component" value="Unplaced"/>
</dbReference>
<reference evidence="2" key="1">
    <citation type="submission" date="2025-08" db="UniProtKB">
        <authorList>
            <consortium name="RefSeq"/>
        </authorList>
    </citation>
    <scope>IDENTIFICATION</scope>
</reference>
<accession>A0A1S4EKL7</accession>
<gene>
    <name evidence="2" type="primary">LOC108253371</name>
</gene>
<name>A0A1S4EKL7_DIACI</name>
<keyword evidence="1" id="KW-1185">Reference proteome</keyword>
<dbReference type="OMA" id="YLARCRM"/>
<dbReference type="GeneID" id="108253371"/>
<dbReference type="PaxDb" id="121845-A0A1S4EKL7"/>
<evidence type="ECO:0000313" key="2">
    <source>
        <dbReference type="RefSeq" id="XP_017302708.1"/>
    </source>
</evidence>